<evidence type="ECO:0000313" key="9">
    <source>
        <dbReference type="EMBL" id="KAJ3029524.1"/>
    </source>
</evidence>
<feature type="transmembrane region" description="Helical" evidence="8">
    <location>
        <begin position="46"/>
        <end position="64"/>
    </location>
</feature>
<feature type="transmembrane region" description="Helical" evidence="8">
    <location>
        <begin position="71"/>
        <end position="93"/>
    </location>
</feature>
<evidence type="ECO:0000313" key="10">
    <source>
        <dbReference type="Proteomes" id="UP001212841"/>
    </source>
</evidence>
<feature type="transmembrane region" description="Helical" evidence="8">
    <location>
        <begin position="293"/>
        <end position="311"/>
    </location>
</feature>
<feature type="region of interest" description="Disordered" evidence="7">
    <location>
        <begin position="1"/>
        <end position="42"/>
    </location>
</feature>
<gene>
    <name evidence="9" type="ORF">HK097_005781</name>
</gene>
<name>A0AAD5WYS6_9FUNG</name>
<feature type="region of interest" description="Disordered" evidence="7">
    <location>
        <begin position="414"/>
        <end position="449"/>
    </location>
</feature>
<organism evidence="9 10">
    <name type="scientific">Rhizophlyctis rosea</name>
    <dbReference type="NCBI Taxonomy" id="64517"/>
    <lineage>
        <taxon>Eukaryota</taxon>
        <taxon>Fungi</taxon>
        <taxon>Fungi incertae sedis</taxon>
        <taxon>Chytridiomycota</taxon>
        <taxon>Chytridiomycota incertae sedis</taxon>
        <taxon>Chytridiomycetes</taxon>
        <taxon>Rhizophlyctidales</taxon>
        <taxon>Rhizophlyctidaceae</taxon>
        <taxon>Rhizophlyctis</taxon>
    </lineage>
</organism>
<keyword evidence="5 8" id="KW-1133">Transmembrane helix</keyword>
<sequence length="449" mass="49420">FEDRYSDELQPVDLHDPRRSFSQPIQKGLPPPSPTSSLPSTLNDDAPALTVRAVLVGVLLGSIISASNMYLGLTIGWTFGASLFGSIVGFAILKPLSRILPNAFGGGHFGPKENCTVQSAATAAGGLSVGFVSAIPALYRLGLMSERVTQDIVPLLLWSLAAAYYGLFFAIPLRRYFSEYLTELLFSFSDAVHYLQKTVTDHASLLLQCTVLKQKLPFPSPTIAAKTILSLHSSTTGERTGRQQFRILAIFFVISFALKIITYWVPVLLEWHVLYWIGHAAKSVELMNADVMWRWRVELAGAFVGAGMLVGGNTSASFLGGSVLAWGIIGPFMLGTHFVSRAYGFPSLSPTSTPSQTDIQSQLSAQYWLLWPGVTIMIVSSFAELGVRWRSIWRGLRGFFLEARRAVGSVVGRVKRRRAKDGEGDEFPLREKEEEDEDEGEESDEEEED</sequence>
<keyword evidence="10" id="KW-1185">Reference proteome</keyword>
<feature type="non-terminal residue" evidence="9">
    <location>
        <position position="449"/>
    </location>
</feature>
<dbReference type="PANTHER" id="PTHR31645:SF3">
    <property type="entry name" value="OLIGOPEPTIDE TRANSPORTER"/>
    <property type="match status" value="1"/>
</dbReference>
<dbReference type="InterPro" id="IPR045035">
    <property type="entry name" value="YSL-like"/>
</dbReference>
<dbReference type="GO" id="GO:0035673">
    <property type="term" value="F:oligopeptide transmembrane transporter activity"/>
    <property type="evidence" value="ECO:0007669"/>
    <property type="project" value="InterPro"/>
</dbReference>
<keyword evidence="3" id="KW-0813">Transport</keyword>
<dbReference type="Pfam" id="PF03169">
    <property type="entry name" value="OPT"/>
    <property type="match status" value="2"/>
</dbReference>
<dbReference type="AlphaFoldDB" id="A0AAD5WYS6"/>
<comment type="similarity">
    <text evidence="2">Belongs to the oligopeptide OPT transporter family.</text>
</comment>
<dbReference type="PANTHER" id="PTHR31645">
    <property type="entry name" value="OLIGOPEPTIDE TRANSPORTER YGL114W-RELATED"/>
    <property type="match status" value="1"/>
</dbReference>
<dbReference type="GO" id="GO:0000329">
    <property type="term" value="C:fungal-type vacuole membrane"/>
    <property type="evidence" value="ECO:0007669"/>
    <property type="project" value="TreeGrafter"/>
</dbReference>
<evidence type="ECO:0000256" key="6">
    <source>
        <dbReference type="ARBA" id="ARBA00023136"/>
    </source>
</evidence>
<feature type="compositionally biased region" description="Basic and acidic residues" evidence="7">
    <location>
        <begin position="1"/>
        <end position="19"/>
    </location>
</feature>
<dbReference type="Proteomes" id="UP001212841">
    <property type="component" value="Unassembled WGS sequence"/>
</dbReference>
<evidence type="ECO:0000256" key="3">
    <source>
        <dbReference type="ARBA" id="ARBA00022448"/>
    </source>
</evidence>
<protein>
    <submittedName>
        <fullName evidence="9">Uncharacterized protein</fullName>
    </submittedName>
</protein>
<evidence type="ECO:0000256" key="5">
    <source>
        <dbReference type="ARBA" id="ARBA00022989"/>
    </source>
</evidence>
<feature type="transmembrane region" description="Helical" evidence="8">
    <location>
        <begin position="152"/>
        <end position="171"/>
    </location>
</feature>
<proteinExistence type="inferred from homology"/>
<keyword evidence="6 8" id="KW-0472">Membrane</keyword>
<evidence type="ECO:0000256" key="2">
    <source>
        <dbReference type="ARBA" id="ARBA00008807"/>
    </source>
</evidence>
<comment type="caution">
    <text evidence="9">The sequence shown here is derived from an EMBL/GenBank/DDBJ whole genome shotgun (WGS) entry which is preliminary data.</text>
</comment>
<reference evidence="9" key="1">
    <citation type="submission" date="2020-05" db="EMBL/GenBank/DDBJ databases">
        <title>Phylogenomic resolution of chytrid fungi.</title>
        <authorList>
            <person name="Stajich J.E."/>
            <person name="Amses K."/>
            <person name="Simmons R."/>
            <person name="Seto K."/>
            <person name="Myers J."/>
            <person name="Bonds A."/>
            <person name="Quandt C.A."/>
            <person name="Barry K."/>
            <person name="Liu P."/>
            <person name="Grigoriev I."/>
            <person name="Longcore J.E."/>
            <person name="James T.Y."/>
        </authorList>
    </citation>
    <scope>NUCLEOTIDE SEQUENCE</scope>
    <source>
        <strain evidence="9">JEL0318</strain>
    </source>
</reference>
<dbReference type="EMBL" id="JADGJD010002704">
    <property type="protein sequence ID" value="KAJ3029524.1"/>
    <property type="molecule type" value="Genomic_DNA"/>
</dbReference>
<feature type="non-terminal residue" evidence="9">
    <location>
        <position position="1"/>
    </location>
</feature>
<evidence type="ECO:0000256" key="1">
    <source>
        <dbReference type="ARBA" id="ARBA00004141"/>
    </source>
</evidence>
<evidence type="ECO:0000256" key="8">
    <source>
        <dbReference type="SAM" id="Phobius"/>
    </source>
</evidence>
<dbReference type="InterPro" id="IPR004813">
    <property type="entry name" value="OPT"/>
</dbReference>
<accession>A0AAD5WYS6</accession>
<feature type="transmembrane region" description="Helical" evidence="8">
    <location>
        <begin position="323"/>
        <end position="345"/>
    </location>
</feature>
<evidence type="ECO:0000256" key="4">
    <source>
        <dbReference type="ARBA" id="ARBA00022692"/>
    </source>
</evidence>
<comment type="subcellular location">
    <subcellularLocation>
        <location evidence="1">Membrane</location>
        <topology evidence="1">Multi-pass membrane protein</topology>
    </subcellularLocation>
</comment>
<evidence type="ECO:0000256" key="7">
    <source>
        <dbReference type="SAM" id="MobiDB-lite"/>
    </source>
</evidence>
<feature type="transmembrane region" description="Helical" evidence="8">
    <location>
        <begin position="247"/>
        <end position="265"/>
    </location>
</feature>
<feature type="transmembrane region" description="Helical" evidence="8">
    <location>
        <begin position="365"/>
        <end position="387"/>
    </location>
</feature>
<feature type="compositionally biased region" description="Acidic residues" evidence="7">
    <location>
        <begin position="433"/>
        <end position="449"/>
    </location>
</feature>
<keyword evidence="4 8" id="KW-0812">Transmembrane</keyword>